<keyword evidence="1" id="KW-0812">Transmembrane</keyword>
<name>A0A212JWF1_9BACT</name>
<gene>
    <name evidence="2" type="ORF">KL86DYS2_12479</name>
</gene>
<sequence length="216" mass="26080">MKKRIVYPYTLEKKDKMIKLEISGGKFYIFLHILVFFLAIVSVIGLTFSFFINDSYTIKDYFFVCCLLVFMFLVLLFTFYTLKWKRKGKEIFILHPDKLEYIIENKPFRTQRKIYYFTTMMIAYNIEIEFDSNNNDYEIKVDTDLQNIEGNFSIIFYMDEGENIIYSEREVPIEVMRKIREEYLININEDKENTDTLSHTEVWETFICSPQAKQIE</sequence>
<dbReference type="RefSeq" id="WP_296950147.1">
    <property type="nucleotide sequence ID" value="NZ_LT599021.1"/>
</dbReference>
<protein>
    <submittedName>
        <fullName evidence="2">Uncharacterized protein</fullName>
    </submittedName>
</protein>
<feature type="transmembrane region" description="Helical" evidence="1">
    <location>
        <begin position="27"/>
        <end position="49"/>
    </location>
</feature>
<dbReference type="EMBL" id="FLUL01000001">
    <property type="protein sequence ID" value="SBW03682.1"/>
    <property type="molecule type" value="Genomic_DNA"/>
</dbReference>
<keyword evidence="1" id="KW-1133">Transmembrane helix</keyword>
<feature type="transmembrane region" description="Helical" evidence="1">
    <location>
        <begin position="61"/>
        <end position="82"/>
    </location>
</feature>
<accession>A0A212JWF1</accession>
<organism evidence="2">
    <name type="scientific">uncultured Dysgonomonas sp</name>
    <dbReference type="NCBI Taxonomy" id="206096"/>
    <lineage>
        <taxon>Bacteria</taxon>
        <taxon>Pseudomonadati</taxon>
        <taxon>Bacteroidota</taxon>
        <taxon>Bacteroidia</taxon>
        <taxon>Bacteroidales</taxon>
        <taxon>Dysgonomonadaceae</taxon>
        <taxon>Dysgonomonas</taxon>
        <taxon>environmental samples</taxon>
    </lineage>
</organism>
<keyword evidence="1" id="KW-0472">Membrane</keyword>
<dbReference type="AlphaFoldDB" id="A0A212JWF1"/>
<evidence type="ECO:0000256" key="1">
    <source>
        <dbReference type="SAM" id="Phobius"/>
    </source>
</evidence>
<evidence type="ECO:0000313" key="2">
    <source>
        <dbReference type="EMBL" id="SBW03682.1"/>
    </source>
</evidence>
<reference evidence="2" key="1">
    <citation type="submission" date="2016-04" db="EMBL/GenBank/DDBJ databases">
        <authorList>
            <person name="Evans L.H."/>
            <person name="Alamgir A."/>
            <person name="Owens N."/>
            <person name="Weber N.D."/>
            <person name="Virtaneva K."/>
            <person name="Barbian K."/>
            <person name="Babar A."/>
            <person name="Rosenke K."/>
        </authorList>
    </citation>
    <scope>NUCLEOTIDE SEQUENCE</scope>
    <source>
        <strain evidence="2">86-2</strain>
    </source>
</reference>
<proteinExistence type="predicted"/>